<accession>A0A8H5ZDY4</accession>
<reference evidence="8" key="1">
    <citation type="submission" date="2019-11" db="EMBL/GenBank/DDBJ databases">
        <title>Bipolaris sorokiniana Genome sequencing.</title>
        <authorList>
            <person name="Wang H."/>
        </authorList>
    </citation>
    <scope>NUCLEOTIDE SEQUENCE</scope>
</reference>
<dbReference type="EMBL" id="WNKQ01000016">
    <property type="protein sequence ID" value="KAF5846305.1"/>
    <property type="molecule type" value="Genomic_DNA"/>
</dbReference>
<keyword evidence="3" id="KW-0285">Flavoprotein</keyword>
<name>A0A8H5ZDY4_COCSA</name>
<comment type="caution">
    <text evidence="8">The sequence shown here is derived from an EMBL/GenBank/DDBJ whole genome shotgun (WGS) entry which is preliminary data.</text>
</comment>
<dbReference type="InterPro" id="IPR006094">
    <property type="entry name" value="Oxid_FAD_bind_N"/>
</dbReference>
<dbReference type="AlphaFoldDB" id="A0A8H5ZDY4"/>
<dbReference type="GO" id="GO:0071949">
    <property type="term" value="F:FAD binding"/>
    <property type="evidence" value="ECO:0007669"/>
    <property type="project" value="InterPro"/>
</dbReference>
<dbReference type="PANTHER" id="PTHR42973">
    <property type="entry name" value="BINDING OXIDOREDUCTASE, PUTATIVE (AFU_ORTHOLOGUE AFUA_1G17690)-RELATED"/>
    <property type="match status" value="1"/>
</dbReference>
<dbReference type="Pfam" id="PF01565">
    <property type="entry name" value="FAD_binding_4"/>
    <property type="match status" value="1"/>
</dbReference>
<dbReference type="PROSITE" id="PS51387">
    <property type="entry name" value="FAD_PCMH"/>
    <property type="match status" value="1"/>
</dbReference>
<evidence type="ECO:0000256" key="6">
    <source>
        <dbReference type="SAM" id="SignalP"/>
    </source>
</evidence>
<dbReference type="InterPro" id="IPR016166">
    <property type="entry name" value="FAD-bd_PCMH"/>
</dbReference>
<evidence type="ECO:0000259" key="7">
    <source>
        <dbReference type="PROSITE" id="PS51387"/>
    </source>
</evidence>
<dbReference type="InterPro" id="IPR050416">
    <property type="entry name" value="FAD-linked_Oxidoreductase"/>
</dbReference>
<organism evidence="8 9">
    <name type="scientific">Cochliobolus sativus</name>
    <name type="common">Common root rot and spot blotch fungus</name>
    <name type="synonym">Bipolaris sorokiniana</name>
    <dbReference type="NCBI Taxonomy" id="45130"/>
    <lineage>
        <taxon>Eukaryota</taxon>
        <taxon>Fungi</taxon>
        <taxon>Dikarya</taxon>
        <taxon>Ascomycota</taxon>
        <taxon>Pezizomycotina</taxon>
        <taxon>Dothideomycetes</taxon>
        <taxon>Pleosporomycetidae</taxon>
        <taxon>Pleosporales</taxon>
        <taxon>Pleosporineae</taxon>
        <taxon>Pleosporaceae</taxon>
        <taxon>Bipolaris</taxon>
    </lineage>
</organism>
<dbReference type="PANTHER" id="PTHR42973:SF9">
    <property type="entry name" value="FAD-BINDING PCMH-TYPE DOMAIN-CONTAINING PROTEIN-RELATED"/>
    <property type="match status" value="1"/>
</dbReference>
<comment type="cofactor">
    <cofactor evidence="1">
        <name>FAD</name>
        <dbReference type="ChEBI" id="CHEBI:57692"/>
    </cofactor>
</comment>
<evidence type="ECO:0000256" key="2">
    <source>
        <dbReference type="ARBA" id="ARBA00005466"/>
    </source>
</evidence>
<dbReference type="InterPro" id="IPR012951">
    <property type="entry name" value="BBE"/>
</dbReference>
<evidence type="ECO:0000256" key="4">
    <source>
        <dbReference type="ARBA" id="ARBA00022827"/>
    </source>
</evidence>
<feature type="chain" id="PRO_5034914238" description="FAD-binding PCMH-type domain-containing protein" evidence="6">
    <location>
        <begin position="21"/>
        <end position="491"/>
    </location>
</feature>
<keyword evidence="6" id="KW-0732">Signal</keyword>
<feature type="domain" description="FAD-binding PCMH-type" evidence="7">
    <location>
        <begin position="62"/>
        <end position="233"/>
    </location>
</feature>
<protein>
    <recommendedName>
        <fullName evidence="7">FAD-binding PCMH-type domain-containing protein</fullName>
    </recommendedName>
</protein>
<gene>
    <name evidence="8" type="ORF">GGP41_003702</name>
</gene>
<evidence type="ECO:0000256" key="5">
    <source>
        <dbReference type="ARBA" id="ARBA00023002"/>
    </source>
</evidence>
<dbReference type="SUPFAM" id="SSF56176">
    <property type="entry name" value="FAD-binding/transporter-associated domain-like"/>
    <property type="match status" value="1"/>
</dbReference>
<comment type="similarity">
    <text evidence="2">Belongs to the oxygen-dependent FAD-linked oxidoreductase family.</text>
</comment>
<evidence type="ECO:0000256" key="1">
    <source>
        <dbReference type="ARBA" id="ARBA00001974"/>
    </source>
</evidence>
<keyword evidence="5" id="KW-0560">Oxidoreductase</keyword>
<evidence type="ECO:0000256" key="3">
    <source>
        <dbReference type="ARBA" id="ARBA00022630"/>
    </source>
</evidence>
<proteinExistence type="inferred from homology"/>
<feature type="signal peptide" evidence="6">
    <location>
        <begin position="1"/>
        <end position="20"/>
    </location>
</feature>
<keyword evidence="4" id="KW-0274">FAD</keyword>
<dbReference type="GO" id="GO:0016491">
    <property type="term" value="F:oxidoreductase activity"/>
    <property type="evidence" value="ECO:0007669"/>
    <property type="project" value="UniProtKB-KW"/>
</dbReference>
<dbReference type="Gene3D" id="3.30.465.10">
    <property type="match status" value="1"/>
</dbReference>
<evidence type="ECO:0000313" key="8">
    <source>
        <dbReference type="EMBL" id="KAF5846305.1"/>
    </source>
</evidence>
<dbReference type="Proteomes" id="UP000624244">
    <property type="component" value="Unassembled WGS sequence"/>
</dbReference>
<dbReference type="Pfam" id="PF08031">
    <property type="entry name" value="BBE"/>
    <property type="match status" value="1"/>
</dbReference>
<dbReference type="Gene3D" id="3.40.462.20">
    <property type="match status" value="1"/>
</dbReference>
<sequence>MKSLAPLAFVTFILVQHGLAITSQQIHIDLANTLSSGSEVVLTTDPSYTTDFTQRWTVYSKAEPAYDAAVKPVTATDIQKIIQYATKKNVPFLATGGGHGYSTSLSGVKGALNIDLSKFRNVAVNASANTMTVGAATIFADMLDPLYAAGKQMPSGGSSTPSIIGVTLGGGIGPLTGAYGLLIDSLLSVEMVTGSGQILTVSATKNSELFWGMRGAGVNFGIVTSATYRIYDTINNGMVYNADMSFNGEKNETIFKILRTYQGTQDNKLALSVSSSVKNKIPEISLSAIYFGTREQGDAAIKAFLDQQPTFSNISVVPYNKLVYVANFGGDAFARIKGIRADSWGYQLNDVTVSSLSSTYTKFVNFVLDNPALENSASWLIEKFGLGVTATIPDDSTAYSWRKAVAYGFFAFYLPENVSEQMTKTADQFAEKIRSDLFSGCGNPQGNVFPNYARGNERPEQVYGKSKLPKLRSLKKKYDPRGLFNKYNSFA</sequence>
<dbReference type="InterPro" id="IPR016169">
    <property type="entry name" value="FAD-bd_PCMH_sub2"/>
</dbReference>
<evidence type="ECO:0000313" key="9">
    <source>
        <dbReference type="Proteomes" id="UP000624244"/>
    </source>
</evidence>
<dbReference type="InterPro" id="IPR036318">
    <property type="entry name" value="FAD-bd_PCMH-like_sf"/>
</dbReference>